<dbReference type="InterPro" id="IPR032374">
    <property type="entry name" value="SGTA_dimer"/>
</dbReference>
<dbReference type="SMART" id="SM00028">
    <property type="entry name" value="TPR"/>
    <property type="match status" value="2"/>
</dbReference>
<dbReference type="Gene3D" id="1.25.40.10">
    <property type="entry name" value="Tetratricopeptide repeat domain"/>
    <property type="match status" value="1"/>
</dbReference>
<keyword evidence="2" id="KW-0677">Repeat</keyword>
<sequence length="175" mass="19244">MVDDKKKRLAFAICEYLQQSIQDGSIKSDDAEGMEIAVQCIGEAFGVDPTGDAHQRQYSIKPANLLSIFDVYLNTQKKLKSESTSKETDQQQVADRKAKAEELKGQGNKAIGAKKYADAVKLYSQAIELDPENPLYYGNRAAAYSQTGEHQKAVDDGLKSVTLDPNYGKGYSRLG</sequence>
<evidence type="ECO:0000259" key="6">
    <source>
        <dbReference type="Pfam" id="PF16546"/>
    </source>
</evidence>
<keyword evidence="8" id="KW-1185">Reference proteome</keyword>
<dbReference type="GO" id="GO:0016020">
    <property type="term" value="C:membrane"/>
    <property type="evidence" value="ECO:0007669"/>
    <property type="project" value="TreeGrafter"/>
</dbReference>
<feature type="repeat" description="TPR" evidence="4">
    <location>
        <begin position="100"/>
        <end position="133"/>
    </location>
</feature>
<dbReference type="InterPro" id="IPR011990">
    <property type="entry name" value="TPR-like_helical_dom_sf"/>
</dbReference>
<organism evidence="7 8">
    <name type="scientific">Rhizophlyctis rosea</name>
    <dbReference type="NCBI Taxonomy" id="64517"/>
    <lineage>
        <taxon>Eukaryota</taxon>
        <taxon>Fungi</taxon>
        <taxon>Fungi incertae sedis</taxon>
        <taxon>Chytridiomycota</taxon>
        <taxon>Chytridiomycota incertae sedis</taxon>
        <taxon>Chytridiomycetes</taxon>
        <taxon>Rhizophlyctidales</taxon>
        <taxon>Rhizophlyctidaceae</taxon>
        <taxon>Rhizophlyctis</taxon>
    </lineage>
</organism>
<reference evidence="7" key="1">
    <citation type="submission" date="2020-05" db="EMBL/GenBank/DDBJ databases">
        <title>Phylogenomic resolution of chytrid fungi.</title>
        <authorList>
            <person name="Stajich J.E."/>
            <person name="Amses K."/>
            <person name="Simmons R."/>
            <person name="Seto K."/>
            <person name="Myers J."/>
            <person name="Bonds A."/>
            <person name="Quandt C.A."/>
            <person name="Barry K."/>
            <person name="Liu P."/>
            <person name="Grigoriev I."/>
            <person name="Longcore J.E."/>
            <person name="James T.Y."/>
        </authorList>
    </citation>
    <scope>NUCLEOTIDE SEQUENCE</scope>
    <source>
        <strain evidence="7">JEL0318</strain>
    </source>
</reference>
<dbReference type="GO" id="GO:0006620">
    <property type="term" value="P:post-translational protein targeting to endoplasmic reticulum membrane"/>
    <property type="evidence" value="ECO:0007669"/>
    <property type="project" value="TreeGrafter"/>
</dbReference>
<dbReference type="AlphaFoldDB" id="A0AAD5SDF4"/>
<dbReference type="Proteomes" id="UP001212841">
    <property type="component" value="Unassembled WGS sequence"/>
</dbReference>
<dbReference type="FunFam" id="1.20.5.420:FF:000005">
    <property type="entry name" value="Hsc70 cochaperone (SGT), putative"/>
    <property type="match status" value="1"/>
</dbReference>
<dbReference type="EMBL" id="JADGJD010000460">
    <property type="protein sequence ID" value="KAJ3050882.1"/>
    <property type="molecule type" value="Genomic_DNA"/>
</dbReference>
<dbReference type="Pfam" id="PF16546">
    <property type="entry name" value="SGTA_dimer"/>
    <property type="match status" value="1"/>
</dbReference>
<evidence type="ECO:0000256" key="5">
    <source>
        <dbReference type="SAM" id="MobiDB-lite"/>
    </source>
</evidence>
<dbReference type="Pfam" id="PF13414">
    <property type="entry name" value="TPR_11"/>
    <property type="match status" value="1"/>
</dbReference>
<evidence type="ECO:0000313" key="8">
    <source>
        <dbReference type="Proteomes" id="UP001212841"/>
    </source>
</evidence>
<dbReference type="InterPro" id="IPR019734">
    <property type="entry name" value="TPR_rpt"/>
</dbReference>
<proteinExistence type="inferred from homology"/>
<feature type="domain" description="SGTA homodimerisation" evidence="6">
    <location>
        <begin position="6"/>
        <end position="70"/>
    </location>
</feature>
<evidence type="ECO:0000256" key="2">
    <source>
        <dbReference type="ARBA" id="ARBA00022737"/>
    </source>
</evidence>
<dbReference type="PROSITE" id="PS50005">
    <property type="entry name" value="TPR"/>
    <property type="match status" value="2"/>
</dbReference>
<dbReference type="Gene3D" id="1.20.5.420">
    <property type="entry name" value="Immunoglobulin FC, subunit C"/>
    <property type="match status" value="1"/>
</dbReference>
<dbReference type="GO" id="GO:0072380">
    <property type="term" value="C:TRC complex"/>
    <property type="evidence" value="ECO:0007669"/>
    <property type="project" value="TreeGrafter"/>
</dbReference>
<feature type="region of interest" description="Disordered" evidence="5">
    <location>
        <begin position="79"/>
        <end position="101"/>
    </location>
</feature>
<feature type="non-terminal residue" evidence="7">
    <location>
        <position position="175"/>
    </location>
</feature>
<dbReference type="PANTHER" id="PTHR45831:SF2">
    <property type="entry name" value="LD24721P"/>
    <property type="match status" value="1"/>
</dbReference>
<comment type="caution">
    <text evidence="7">The sequence shown here is derived from an EMBL/GenBank/DDBJ whole genome shotgun (WGS) entry which is preliminary data.</text>
</comment>
<dbReference type="InterPro" id="IPR047150">
    <property type="entry name" value="SGT"/>
</dbReference>
<evidence type="ECO:0000256" key="1">
    <source>
        <dbReference type="ARBA" id="ARBA00008175"/>
    </source>
</evidence>
<dbReference type="PANTHER" id="PTHR45831">
    <property type="entry name" value="LD24721P"/>
    <property type="match status" value="1"/>
</dbReference>
<name>A0AAD5SDF4_9FUNG</name>
<protein>
    <recommendedName>
        <fullName evidence="6">SGTA homodimerisation domain-containing protein</fullName>
    </recommendedName>
</protein>
<dbReference type="SUPFAM" id="SSF48452">
    <property type="entry name" value="TPR-like"/>
    <property type="match status" value="1"/>
</dbReference>
<gene>
    <name evidence="7" type="ORF">HK097_008147</name>
</gene>
<evidence type="ECO:0000256" key="4">
    <source>
        <dbReference type="PROSITE-ProRule" id="PRU00339"/>
    </source>
</evidence>
<evidence type="ECO:0000256" key="3">
    <source>
        <dbReference type="ARBA" id="ARBA00022803"/>
    </source>
</evidence>
<feature type="repeat" description="TPR" evidence="4">
    <location>
        <begin position="134"/>
        <end position="167"/>
    </location>
</feature>
<dbReference type="GO" id="GO:0060090">
    <property type="term" value="F:molecular adaptor activity"/>
    <property type="evidence" value="ECO:0007669"/>
    <property type="project" value="TreeGrafter"/>
</dbReference>
<comment type="similarity">
    <text evidence="1">Belongs to the SGT family.</text>
</comment>
<keyword evidence="3 4" id="KW-0802">TPR repeat</keyword>
<evidence type="ECO:0000313" key="7">
    <source>
        <dbReference type="EMBL" id="KAJ3050882.1"/>
    </source>
</evidence>
<accession>A0AAD5SDF4</accession>